<keyword evidence="3" id="KW-1185">Reference proteome</keyword>
<sequence>MPSDWDDYKATVLDPARKAGNVPPEDLFLRYRITGVHREPVQFDARVEETVRFWKTQKTVSKVYQPLAGALLVAHAELNRAKALTYAEFARRRETAAAQATTRLDDRIALVAKGIPLLTRAALEHLVAENGGVLSADEVRARIKLGGVTIIEPPWDIPDRPAESAIALPPKLRLLGLRISPEVVFSRERLAAGFTLKQGFQLTADGGRLTSEVLEVAKGLQAQRTRDDRTTAADTVLTILLRAQRAGTLDQLVCWEVAELVRAQLGHGLPPAVAAEAAVAAGLDRAEALELTASLVPGTGRPAEAKDGETVSAALAAGSLREAERLLAALPEAAVPAEVRVRVRAAAAALQELVGRADRAEREGRSEETAGLLAEAVHRAVDDPDLAARLDRIPPPPPAGVRAESDGVRIAVRWAPSPAVTGRIGYRVVRAAAAAISPDGGEPVAEATVNHAADPSPPVARPVVYTVFAVRGTSVSPGVAAAPVTLLPPVTGFELGTDGSSVTGSWQSHPAASAVEVTRTRTDGDGGEVVVAAGSGPATAFADPAVELDVNYAYVVRPVYSGPGGERCTGPAVAGTVLVERPPEAVTDLRAEVVDGPDGSRLRLTWTTPPGGRVEIRRSAGPAPWPAGERVTAAAVNGWGEVAGGGHLPGAGGRTEVLVPTGQGNVVLTAVSRGRSGAVIGNSLELALAATVTGLRARRRWDSVQVDWLWPDGIHEARVTWSAPDRRGEREISRRTFVDDGGVRLDTGPGEVAVSVRSVIRERHTELASTPVTVRVAGRPPRVEWALQSARLRRRRVLRLRADQDCVLPDLRLVLGSAGSARVAGRPLVAGQVAEVDVTAFVPATGTAAAACEPADPAATTVVLVPWTGHGQERR</sequence>
<name>A0A919P090_9ACTN</name>
<feature type="domain" description="SaeA second Fn3-like" evidence="1">
    <location>
        <begin position="491"/>
        <end position="567"/>
    </location>
</feature>
<dbReference type="Pfam" id="PF25833">
    <property type="entry name" value="Fn3_SaeA_3rd"/>
    <property type="match status" value="1"/>
</dbReference>
<dbReference type="EMBL" id="BOMY01000061">
    <property type="protein sequence ID" value="GIF26532.1"/>
    <property type="molecule type" value="Genomic_DNA"/>
</dbReference>
<gene>
    <name evidence="2" type="ORF">Ate02nite_92620</name>
</gene>
<dbReference type="RefSeq" id="WP_203814331.1">
    <property type="nucleotide sequence ID" value="NZ_BOMY01000061.1"/>
</dbReference>
<dbReference type="AlphaFoldDB" id="A0A919P090"/>
<proteinExistence type="predicted"/>
<organism evidence="2 3">
    <name type="scientific">Paractinoplanes tereljensis</name>
    <dbReference type="NCBI Taxonomy" id="571912"/>
    <lineage>
        <taxon>Bacteria</taxon>
        <taxon>Bacillati</taxon>
        <taxon>Actinomycetota</taxon>
        <taxon>Actinomycetes</taxon>
        <taxon>Micromonosporales</taxon>
        <taxon>Micromonosporaceae</taxon>
        <taxon>Paractinoplanes</taxon>
    </lineage>
</organism>
<comment type="caution">
    <text evidence="2">The sequence shown here is derived from an EMBL/GenBank/DDBJ whole genome shotgun (WGS) entry which is preliminary data.</text>
</comment>
<protein>
    <recommendedName>
        <fullName evidence="1">SaeA second Fn3-like domain-containing protein</fullName>
    </recommendedName>
</protein>
<evidence type="ECO:0000259" key="1">
    <source>
        <dbReference type="Pfam" id="PF25833"/>
    </source>
</evidence>
<reference evidence="2" key="1">
    <citation type="submission" date="2021-01" db="EMBL/GenBank/DDBJ databases">
        <title>Whole genome shotgun sequence of Actinoplanes tereljensis NBRC 105297.</title>
        <authorList>
            <person name="Komaki H."/>
            <person name="Tamura T."/>
        </authorList>
    </citation>
    <scope>NUCLEOTIDE SEQUENCE</scope>
    <source>
        <strain evidence="2">NBRC 105297</strain>
    </source>
</reference>
<dbReference type="Proteomes" id="UP000623608">
    <property type="component" value="Unassembled WGS sequence"/>
</dbReference>
<evidence type="ECO:0000313" key="3">
    <source>
        <dbReference type="Proteomes" id="UP000623608"/>
    </source>
</evidence>
<accession>A0A919P090</accession>
<dbReference type="InterPro" id="IPR058692">
    <property type="entry name" value="Fn3_SaeA_2nd"/>
</dbReference>
<evidence type="ECO:0000313" key="2">
    <source>
        <dbReference type="EMBL" id="GIF26532.1"/>
    </source>
</evidence>